<protein>
    <submittedName>
        <fullName evidence="2">Uncharacterized protein</fullName>
    </submittedName>
</protein>
<reference evidence="2 3" key="1">
    <citation type="submission" date="2024-07" db="EMBL/GenBank/DDBJ databases">
        <title>Section-level genome sequencing and comparative genomics of Aspergillus sections Usti and Cavernicolus.</title>
        <authorList>
            <consortium name="Lawrence Berkeley National Laboratory"/>
            <person name="Nybo J.L."/>
            <person name="Vesth T.C."/>
            <person name="Theobald S."/>
            <person name="Frisvad J.C."/>
            <person name="Larsen T.O."/>
            <person name="Kjaerboelling I."/>
            <person name="Rothschild-Mancinelli K."/>
            <person name="Lyhne E.K."/>
            <person name="Kogle M.E."/>
            <person name="Barry K."/>
            <person name="Clum A."/>
            <person name="Na H."/>
            <person name="Ledsgaard L."/>
            <person name="Lin J."/>
            <person name="Lipzen A."/>
            <person name="Kuo A."/>
            <person name="Riley R."/>
            <person name="Mondo S."/>
            <person name="Labutti K."/>
            <person name="Haridas S."/>
            <person name="Pangalinan J."/>
            <person name="Salamov A.A."/>
            <person name="Simmons B.A."/>
            <person name="Magnuson J.K."/>
            <person name="Chen J."/>
            <person name="Drula E."/>
            <person name="Henrissat B."/>
            <person name="Wiebenga A."/>
            <person name="Lubbers R.J."/>
            <person name="Gomes A.C."/>
            <person name="Makela M.R."/>
            <person name="Stajich J."/>
            <person name="Grigoriev I.V."/>
            <person name="Mortensen U.H."/>
            <person name="De Vries R.P."/>
            <person name="Baker S.E."/>
            <person name="Andersen M.R."/>
        </authorList>
    </citation>
    <scope>NUCLEOTIDE SEQUENCE [LARGE SCALE GENOMIC DNA]</scope>
    <source>
        <strain evidence="2 3">CBS 123904</strain>
    </source>
</reference>
<evidence type="ECO:0000313" key="2">
    <source>
        <dbReference type="EMBL" id="KAL2846111.1"/>
    </source>
</evidence>
<feature type="compositionally biased region" description="Polar residues" evidence="1">
    <location>
        <begin position="455"/>
        <end position="487"/>
    </location>
</feature>
<accession>A0ABR4K1A9</accession>
<organism evidence="2 3">
    <name type="scientific">Aspergillus pseudoustus</name>
    <dbReference type="NCBI Taxonomy" id="1810923"/>
    <lineage>
        <taxon>Eukaryota</taxon>
        <taxon>Fungi</taxon>
        <taxon>Dikarya</taxon>
        <taxon>Ascomycota</taxon>
        <taxon>Pezizomycotina</taxon>
        <taxon>Eurotiomycetes</taxon>
        <taxon>Eurotiomycetidae</taxon>
        <taxon>Eurotiales</taxon>
        <taxon>Aspergillaceae</taxon>
        <taxon>Aspergillus</taxon>
        <taxon>Aspergillus subgen. Nidulantes</taxon>
    </lineage>
</organism>
<sequence length="487" mass="55907">MTGEEDPNRNQQPTSSPERSRQWPDEENPFVAFRRFADEQISSMLQSVMGLPSISTHPQSDRWTIFADDQSYRDAQIHQRQRQDYNNNNNNGNDNGDGSDSRSQERTSTQDNSFPLGPSRSRWSGPENIFDIDMFFDSFFDRFWLDDHVSSRFFQPYHRPLFSSMMSADSPAWPVNYLMFSPYSPLHLERQARYRSHREQGVFSSIMSSMSLSSEYDPEEPKWREAFEDLLRLENGRPMLDREAGAVVKPESGKEWLQGLVKRGSLGDHWKYAAGSESQPWSRITLERADRGREHDRALSEGEKPGTPVASEKESEHLTELDLYDRFLADIEARERDFFGGFHHSPLLRFLLEDRRRGRDAILPSEKEHGDEDTETWLELVSGGNKHSVPEPPKEVVPTSAPVAEAPPAASSTEKTYVVSTQVSTERVRLPDGSIQTKTVKTKRFSDGREETNESTEVVNPPQRYQHSPDPQGSPADQNNNGWFWKD</sequence>
<comment type="caution">
    <text evidence="2">The sequence shown here is derived from an EMBL/GenBank/DDBJ whole genome shotgun (WGS) entry which is preliminary data.</text>
</comment>
<keyword evidence="3" id="KW-1185">Reference proteome</keyword>
<feature type="compositionally biased region" description="Basic and acidic residues" evidence="1">
    <location>
        <begin position="292"/>
        <end position="304"/>
    </location>
</feature>
<feature type="region of interest" description="Disordered" evidence="1">
    <location>
        <begin position="75"/>
        <end position="120"/>
    </location>
</feature>
<feature type="compositionally biased region" description="Low complexity" evidence="1">
    <location>
        <begin position="396"/>
        <end position="414"/>
    </location>
</feature>
<dbReference type="EMBL" id="JBFXLU010000066">
    <property type="protein sequence ID" value="KAL2846111.1"/>
    <property type="molecule type" value="Genomic_DNA"/>
</dbReference>
<evidence type="ECO:0000256" key="1">
    <source>
        <dbReference type="SAM" id="MobiDB-lite"/>
    </source>
</evidence>
<dbReference type="Proteomes" id="UP001610446">
    <property type="component" value="Unassembled WGS sequence"/>
</dbReference>
<feature type="compositionally biased region" description="Low complexity" evidence="1">
    <location>
        <begin position="84"/>
        <end position="98"/>
    </location>
</feature>
<proteinExistence type="predicted"/>
<evidence type="ECO:0000313" key="3">
    <source>
        <dbReference type="Proteomes" id="UP001610446"/>
    </source>
</evidence>
<name>A0ABR4K1A9_9EURO</name>
<gene>
    <name evidence="2" type="ORF">BJY01DRAFT_176396</name>
</gene>
<feature type="region of interest" description="Disordered" evidence="1">
    <location>
        <begin position="383"/>
        <end position="487"/>
    </location>
</feature>
<feature type="region of interest" description="Disordered" evidence="1">
    <location>
        <begin position="1"/>
        <end position="30"/>
    </location>
</feature>
<feature type="region of interest" description="Disordered" evidence="1">
    <location>
        <begin position="292"/>
        <end position="316"/>
    </location>
</feature>